<keyword evidence="2" id="KW-1185">Reference proteome</keyword>
<protein>
    <submittedName>
        <fullName evidence="1">Uncharacterized protein</fullName>
    </submittedName>
</protein>
<dbReference type="EMBL" id="LS483250">
    <property type="protein sequence ID" value="SQD78355.1"/>
    <property type="molecule type" value="Genomic_DNA"/>
</dbReference>
<dbReference type="Proteomes" id="UP000250163">
    <property type="component" value="Chromosome MORIYA"/>
</dbReference>
<dbReference type="KEGG" id="mya:MORIYA_1877"/>
<evidence type="ECO:0000313" key="1">
    <source>
        <dbReference type="EMBL" id="SQD78355.1"/>
    </source>
</evidence>
<name>A0A330LW98_9GAMM</name>
<evidence type="ECO:0000313" key="2">
    <source>
        <dbReference type="Proteomes" id="UP000250163"/>
    </source>
</evidence>
<dbReference type="RefSeq" id="WP_112714415.1">
    <property type="nucleotide sequence ID" value="NZ_LS483250.1"/>
</dbReference>
<gene>
    <name evidence="1" type="ORF">MORIYA_1877</name>
</gene>
<dbReference type="AlphaFoldDB" id="A0A330LW98"/>
<accession>A0A330LW98</accession>
<proteinExistence type="predicted"/>
<dbReference type="OrthoDB" id="512716at2"/>
<reference evidence="2" key="1">
    <citation type="submission" date="2018-05" db="EMBL/GenBank/DDBJ databases">
        <authorList>
            <person name="Cea G.-C."/>
            <person name="William W."/>
        </authorList>
    </citation>
    <scope>NUCLEOTIDE SEQUENCE [LARGE SCALE GENOMIC DNA]</scope>
    <source>
        <strain evidence="2">DB21MT 5</strain>
    </source>
</reference>
<organism evidence="1 2">
    <name type="scientific">Moritella yayanosii</name>
    <dbReference type="NCBI Taxonomy" id="69539"/>
    <lineage>
        <taxon>Bacteria</taxon>
        <taxon>Pseudomonadati</taxon>
        <taxon>Pseudomonadota</taxon>
        <taxon>Gammaproteobacteria</taxon>
        <taxon>Alteromonadales</taxon>
        <taxon>Moritellaceae</taxon>
        <taxon>Moritella</taxon>
    </lineage>
</organism>
<sequence>MANQNKARFLAKHKKEQEKSIDNVNNRFPKFSFEFCFASNRGIHKADGDTQKAVIKKIINLSQCTWQDIKDLPREQGFEKIEKSSFNSLPSVPNKFNDQEKVVVFRLPNKQGRLMGYIEEDTFFVVWIDTKFDMYNH</sequence>